<evidence type="ECO:0000313" key="3">
    <source>
        <dbReference type="EMBL" id="AES99116.2"/>
    </source>
</evidence>
<dbReference type="EnsemblPlants" id="AES99116">
    <property type="protein sequence ID" value="AES99116"/>
    <property type="gene ID" value="MTR_5g076750"/>
</dbReference>
<accession>A0A0C3XQ29</accession>
<dbReference type="GO" id="GO:0019941">
    <property type="term" value="P:modification-dependent protein catabolic process"/>
    <property type="evidence" value="ECO:0000318"/>
    <property type="project" value="GO_Central"/>
</dbReference>
<dbReference type="Gene3D" id="3.10.20.90">
    <property type="entry name" value="Phosphatidylinositol 3-kinase Catalytic Subunit, Chain A, domain 1"/>
    <property type="match status" value="1"/>
</dbReference>
<reference evidence="3 6" key="1">
    <citation type="journal article" date="2011" name="Nature">
        <title>The Medicago genome provides insight into the evolution of rhizobial symbioses.</title>
        <authorList>
            <person name="Young N.D."/>
            <person name="Debelle F."/>
            <person name="Oldroyd G.E."/>
            <person name="Geurts R."/>
            <person name="Cannon S.B."/>
            <person name="Udvardi M.K."/>
            <person name="Benedito V.A."/>
            <person name="Mayer K.F."/>
            <person name="Gouzy J."/>
            <person name="Schoof H."/>
            <person name="Van de Peer Y."/>
            <person name="Proost S."/>
            <person name="Cook D.R."/>
            <person name="Meyers B.C."/>
            <person name="Spannagl M."/>
            <person name="Cheung F."/>
            <person name="De Mita S."/>
            <person name="Krishnakumar V."/>
            <person name="Gundlach H."/>
            <person name="Zhou S."/>
            <person name="Mudge J."/>
            <person name="Bharti A.K."/>
            <person name="Murray J.D."/>
            <person name="Naoumkina M.A."/>
            <person name="Rosen B."/>
            <person name="Silverstein K.A."/>
            <person name="Tang H."/>
            <person name="Rombauts S."/>
            <person name="Zhao P.X."/>
            <person name="Zhou P."/>
            <person name="Barbe V."/>
            <person name="Bardou P."/>
            <person name="Bechner M."/>
            <person name="Bellec A."/>
            <person name="Berger A."/>
            <person name="Berges H."/>
            <person name="Bidwell S."/>
            <person name="Bisseling T."/>
            <person name="Choisne N."/>
            <person name="Couloux A."/>
            <person name="Denny R."/>
            <person name="Deshpande S."/>
            <person name="Dai X."/>
            <person name="Doyle J.J."/>
            <person name="Dudez A.M."/>
            <person name="Farmer A.D."/>
            <person name="Fouteau S."/>
            <person name="Franken C."/>
            <person name="Gibelin C."/>
            <person name="Gish J."/>
            <person name="Goldstein S."/>
            <person name="Gonzalez A.J."/>
            <person name="Green P.J."/>
            <person name="Hallab A."/>
            <person name="Hartog M."/>
            <person name="Hua A."/>
            <person name="Humphray S.J."/>
            <person name="Jeong D.H."/>
            <person name="Jing Y."/>
            <person name="Jocker A."/>
            <person name="Kenton S.M."/>
            <person name="Kim D.J."/>
            <person name="Klee K."/>
            <person name="Lai H."/>
            <person name="Lang C."/>
            <person name="Lin S."/>
            <person name="Macmil S.L."/>
            <person name="Magdelenat G."/>
            <person name="Matthews L."/>
            <person name="McCorrison J."/>
            <person name="Monaghan E.L."/>
            <person name="Mun J.H."/>
            <person name="Najar F.Z."/>
            <person name="Nicholson C."/>
            <person name="Noirot C."/>
            <person name="O'Bleness M."/>
            <person name="Paule C.R."/>
            <person name="Poulain J."/>
            <person name="Prion F."/>
            <person name="Qin B."/>
            <person name="Qu C."/>
            <person name="Retzel E.F."/>
            <person name="Riddle C."/>
            <person name="Sallet E."/>
            <person name="Samain S."/>
            <person name="Samson N."/>
            <person name="Sanders I."/>
            <person name="Saurat O."/>
            <person name="Scarpelli C."/>
            <person name="Schiex T."/>
            <person name="Segurens B."/>
            <person name="Severin A.J."/>
            <person name="Sherrier D.J."/>
            <person name="Shi R."/>
            <person name="Sims S."/>
            <person name="Singer S.R."/>
            <person name="Sinharoy S."/>
            <person name="Sterck L."/>
            <person name="Viollet A."/>
            <person name="Wang B.B."/>
            <person name="Wang K."/>
            <person name="Wang M."/>
            <person name="Wang X."/>
            <person name="Warfsmann J."/>
            <person name="Weissenbach J."/>
            <person name="White D.D."/>
            <person name="White J.D."/>
            <person name="Wiley G.B."/>
            <person name="Wincker P."/>
            <person name="Xing Y."/>
            <person name="Yang L."/>
            <person name="Yao Z."/>
            <person name="Ying F."/>
            <person name="Zhai J."/>
            <person name="Zhou L."/>
            <person name="Zuber A."/>
            <person name="Denarie J."/>
            <person name="Dixon R.A."/>
            <person name="May G.D."/>
            <person name="Schwartz D.C."/>
            <person name="Rogers J."/>
            <person name="Quetier F."/>
            <person name="Town C.D."/>
            <person name="Roe B.A."/>
        </authorList>
    </citation>
    <scope>NUCLEOTIDE SEQUENCE [LARGE SCALE GENOMIC DNA]</scope>
    <source>
        <strain evidence="3">A17</strain>
        <strain evidence="5 6">cv. Jemalong A17</strain>
    </source>
</reference>
<evidence type="ECO:0000256" key="1">
    <source>
        <dbReference type="ARBA" id="ARBA00022499"/>
    </source>
</evidence>
<evidence type="ECO:0000313" key="6">
    <source>
        <dbReference type="Proteomes" id="UP000002051"/>
    </source>
</evidence>
<dbReference type="PaxDb" id="3880-AES99116"/>
<dbReference type="AlphaFoldDB" id="G7KFS9"/>
<dbReference type="STRING" id="3880.G7KFS9"/>
<protein>
    <submittedName>
        <fullName evidence="4">Putative ubiquitin</fullName>
    </submittedName>
    <submittedName>
        <fullName evidence="3">Ubiquitin-like Rad60 SUMO-like protein</fullName>
    </submittedName>
</protein>
<dbReference type="GO" id="GO:0031386">
    <property type="term" value="F:protein tag activity"/>
    <property type="evidence" value="ECO:0000318"/>
    <property type="project" value="GO_Central"/>
</dbReference>
<dbReference type="InterPro" id="IPR019956">
    <property type="entry name" value="Ubiquitin_dom"/>
</dbReference>
<dbReference type="PRINTS" id="PR00348">
    <property type="entry name" value="UBIQUITIN"/>
</dbReference>
<dbReference type="HOGENOM" id="CLU_2362919_0_0_1"/>
<reference evidence="4" key="4">
    <citation type="journal article" date="2018" name="Nat. Plants">
        <title>Whole-genome landscape of Medicago truncatula symbiotic genes.</title>
        <authorList>
            <person name="Pecrix Y."/>
            <person name="Gamas P."/>
            <person name="Carrere S."/>
        </authorList>
    </citation>
    <scope>NUCLEOTIDE SEQUENCE</scope>
    <source>
        <tissue evidence="4">Leaves</tissue>
    </source>
</reference>
<dbReference type="SUPFAM" id="SSF54236">
    <property type="entry name" value="Ubiquitin-like"/>
    <property type="match status" value="1"/>
</dbReference>
<dbReference type="Pfam" id="PF00240">
    <property type="entry name" value="ubiquitin"/>
    <property type="match status" value="1"/>
</dbReference>
<name>G7KFS9_MEDTR</name>
<dbReference type="PROSITE" id="PS50053">
    <property type="entry name" value="UBIQUITIN_2"/>
    <property type="match status" value="1"/>
</dbReference>
<dbReference type="PANTHER" id="PTHR10666">
    <property type="entry name" value="UBIQUITIN"/>
    <property type="match status" value="1"/>
</dbReference>
<dbReference type="GO" id="GO:0005634">
    <property type="term" value="C:nucleus"/>
    <property type="evidence" value="ECO:0000318"/>
    <property type="project" value="GO_Central"/>
</dbReference>
<dbReference type="InterPro" id="IPR029071">
    <property type="entry name" value="Ubiquitin-like_domsf"/>
</dbReference>
<keyword evidence="6" id="KW-1185">Reference proteome</keyword>
<reference evidence="5" key="3">
    <citation type="submission" date="2015-04" db="UniProtKB">
        <authorList>
            <consortium name="EnsemblPlants"/>
        </authorList>
    </citation>
    <scope>IDENTIFICATION</scope>
    <source>
        <strain evidence="5">cv. Jemalong A17</strain>
    </source>
</reference>
<dbReference type="EMBL" id="CM001221">
    <property type="protein sequence ID" value="AES99116.2"/>
    <property type="molecule type" value="Genomic_DNA"/>
</dbReference>
<keyword evidence="1" id="KW-1017">Isopeptide bond</keyword>
<organism evidence="3 6">
    <name type="scientific">Medicago truncatula</name>
    <name type="common">Barrel medic</name>
    <name type="synonym">Medicago tribuloides</name>
    <dbReference type="NCBI Taxonomy" id="3880"/>
    <lineage>
        <taxon>Eukaryota</taxon>
        <taxon>Viridiplantae</taxon>
        <taxon>Streptophyta</taxon>
        <taxon>Embryophyta</taxon>
        <taxon>Tracheophyta</taxon>
        <taxon>Spermatophyta</taxon>
        <taxon>Magnoliopsida</taxon>
        <taxon>eudicotyledons</taxon>
        <taxon>Gunneridae</taxon>
        <taxon>Pentapetalae</taxon>
        <taxon>rosids</taxon>
        <taxon>fabids</taxon>
        <taxon>Fabales</taxon>
        <taxon>Fabaceae</taxon>
        <taxon>Papilionoideae</taxon>
        <taxon>50 kb inversion clade</taxon>
        <taxon>NPAAA clade</taxon>
        <taxon>Hologalegina</taxon>
        <taxon>IRL clade</taxon>
        <taxon>Trifolieae</taxon>
        <taxon>Medicago</taxon>
    </lineage>
</organism>
<dbReference type="GO" id="GO:0003729">
    <property type="term" value="F:mRNA binding"/>
    <property type="evidence" value="ECO:0007669"/>
    <property type="project" value="UniProtKB-ARBA"/>
</dbReference>
<dbReference type="GO" id="GO:0031625">
    <property type="term" value="F:ubiquitin protein ligase binding"/>
    <property type="evidence" value="ECO:0000318"/>
    <property type="project" value="GO_Central"/>
</dbReference>
<dbReference type="Proteomes" id="UP000265566">
    <property type="component" value="Chromosome 5"/>
</dbReference>
<dbReference type="Gramene" id="rna32285">
    <property type="protein sequence ID" value="RHN56828.1"/>
    <property type="gene ID" value="gene32285"/>
</dbReference>
<evidence type="ECO:0000259" key="2">
    <source>
        <dbReference type="PROSITE" id="PS50053"/>
    </source>
</evidence>
<evidence type="ECO:0000313" key="4">
    <source>
        <dbReference type="EMBL" id="RHN56828.1"/>
    </source>
</evidence>
<dbReference type="InterPro" id="IPR000626">
    <property type="entry name" value="Ubiquitin-like_dom"/>
</dbReference>
<evidence type="ECO:0000313" key="5">
    <source>
        <dbReference type="EnsemblPlants" id="AES99116"/>
    </source>
</evidence>
<dbReference type="Proteomes" id="UP000002051">
    <property type="component" value="Chromosome 5"/>
</dbReference>
<sequence length="96" mass="11269">MMGRGPPDGYKFRHDTNVKKKNYEMEAIPVHQQRLFFDGKLIEERQILANYSIQEKSTIETTLRSPQFPWLGRLDDHHTSLSATVGDPINREIKHY</sequence>
<dbReference type="EMBL" id="PSQE01000005">
    <property type="protein sequence ID" value="RHN56828.1"/>
    <property type="molecule type" value="Genomic_DNA"/>
</dbReference>
<accession>G7KFS9</accession>
<reference evidence="3 6" key="2">
    <citation type="journal article" date="2014" name="BMC Genomics">
        <title>An improved genome release (version Mt4.0) for the model legume Medicago truncatula.</title>
        <authorList>
            <person name="Tang H."/>
            <person name="Krishnakumar V."/>
            <person name="Bidwell S."/>
            <person name="Rosen B."/>
            <person name="Chan A."/>
            <person name="Zhou S."/>
            <person name="Gentzbittel L."/>
            <person name="Childs K.L."/>
            <person name="Yandell M."/>
            <person name="Gundlach H."/>
            <person name="Mayer K.F."/>
            <person name="Schwartz D.C."/>
            <person name="Town C.D."/>
        </authorList>
    </citation>
    <scope>GENOME REANNOTATION</scope>
    <source>
        <strain evidence="5 6">cv. Jemalong A17</strain>
    </source>
</reference>
<dbReference type="GO" id="GO:0005737">
    <property type="term" value="C:cytoplasm"/>
    <property type="evidence" value="ECO:0000318"/>
    <property type="project" value="GO_Central"/>
</dbReference>
<dbReference type="GO" id="GO:0016567">
    <property type="term" value="P:protein ubiquitination"/>
    <property type="evidence" value="ECO:0000318"/>
    <property type="project" value="GO_Central"/>
</dbReference>
<gene>
    <name evidence="3" type="ordered locus">MTR_5g076750</name>
    <name evidence="4" type="ORF">MtrunA17_Chr5g0433691</name>
</gene>
<dbReference type="InterPro" id="IPR050158">
    <property type="entry name" value="Ubiquitin_ubiquitin-like"/>
</dbReference>
<proteinExistence type="predicted"/>
<feature type="domain" description="Ubiquitin-like" evidence="2">
    <location>
        <begin position="18"/>
        <end position="64"/>
    </location>
</feature>